<evidence type="ECO:0000256" key="3">
    <source>
        <dbReference type="ARBA" id="ARBA00022729"/>
    </source>
</evidence>
<dbReference type="PANTHER" id="PTHR43108:SF6">
    <property type="entry name" value="N-SULPHOGLUCOSAMINE SULPHOHYDROLASE"/>
    <property type="match status" value="1"/>
</dbReference>
<evidence type="ECO:0000256" key="5">
    <source>
        <dbReference type="ARBA" id="ARBA00023180"/>
    </source>
</evidence>
<dbReference type="CDD" id="cd16027">
    <property type="entry name" value="SGSH"/>
    <property type="match status" value="1"/>
</dbReference>
<evidence type="ECO:0000256" key="6">
    <source>
        <dbReference type="SAM" id="SignalP"/>
    </source>
</evidence>
<sequence>MCYSGVITLLLLTTINLNDCLKNESKRLNALLILADDGGFEMGVYRNRISQTPNLDKLAKRSLIFNNAYTSVSSCSPSRSALLTGMPSHQNGMYGLHQGQHHFNSFNNIVSLPKILKNEGIRTGIIGKKHVGPEMVYPFDYSQTEENNSILQVGRNITNIKLLTREFLTNQSDDRPFFLYVAFHDPHRCGHTNPEYGEFCEKFGNGDIGMGTIPDWQPIYYQADEIDLPYFLPDTPATRQDVAAQYTTVSRLDQGVGLILEELKNSGHLDDTLIVYSSDNGIPFPNGRTNVYDSGLAEPMFISSPIHKERRNKVTYSLASLLDVVPTLLDWYGIKYYNHNSEESNKNEIENNAVLTGRSLLPLLEKEPTNKTDEVIFASHNLHEITMYYPMRAIRTHRYKLIHNINYNSPFPIDQDFYLSPTFQDILERYRNHQPLKWFKTLQEYYNRPEWELYDLKLDAAEMNNLATKSSYKKIFQQLQDKLSNWQKVTNDPWLCAPHAVLENQGMYKNNPQCLALDNLY</sequence>
<dbReference type="GO" id="GO:0006027">
    <property type="term" value="P:glycosaminoglycan catabolic process"/>
    <property type="evidence" value="ECO:0007669"/>
    <property type="project" value="TreeGrafter"/>
</dbReference>
<comment type="cofactor">
    <cofactor evidence="1">
        <name>Ca(2+)</name>
        <dbReference type="ChEBI" id="CHEBI:29108"/>
    </cofactor>
</comment>
<evidence type="ECO:0000256" key="2">
    <source>
        <dbReference type="ARBA" id="ARBA00008779"/>
    </source>
</evidence>
<protein>
    <recommendedName>
        <fullName evidence="11">N-sulfoglucosamine sulfohydrolase</fullName>
    </recommendedName>
</protein>
<evidence type="ECO:0000259" key="8">
    <source>
        <dbReference type="Pfam" id="PF16347"/>
    </source>
</evidence>
<organism evidence="9 10">
    <name type="scientific">Ignelater luminosus</name>
    <name type="common">Cucubano</name>
    <name type="synonym">Pyrophorus luminosus</name>
    <dbReference type="NCBI Taxonomy" id="2038154"/>
    <lineage>
        <taxon>Eukaryota</taxon>
        <taxon>Metazoa</taxon>
        <taxon>Ecdysozoa</taxon>
        <taxon>Arthropoda</taxon>
        <taxon>Hexapoda</taxon>
        <taxon>Insecta</taxon>
        <taxon>Pterygota</taxon>
        <taxon>Neoptera</taxon>
        <taxon>Endopterygota</taxon>
        <taxon>Coleoptera</taxon>
        <taxon>Polyphaga</taxon>
        <taxon>Elateriformia</taxon>
        <taxon>Elateroidea</taxon>
        <taxon>Elateridae</taxon>
        <taxon>Agrypninae</taxon>
        <taxon>Pyrophorini</taxon>
        <taxon>Ignelater</taxon>
    </lineage>
</organism>
<dbReference type="PANTHER" id="PTHR43108">
    <property type="entry name" value="N-ACETYLGLUCOSAMINE-6-SULFATASE FAMILY MEMBER"/>
    <property type="match status" value="1"/>
</dbReference>
<dbReference type="Pfam" id="PF00884">
    <property type="entry name" value="Sulfatase"/>
    <property type="match status" value="1"/>
</dbReference>
<dbReference type="GO" id="GO:0030200">
    <property type="term" value="P:heparan sulfate proteoglycan catabolic process"/>
    <property type="evidence" value="ECO:0007669"/>
    <property type="project" value="TreeGrafter"/>
</dbReference>
<feature type="signal peptide" evidence="6">
    <location>
        <begin position="1"/>
        <end position="20"/>
    </location>
</feature>
<dbReference type="PROSITE" id="PS00523">
    <property type="entry name" value="SULFATASE_1"/>
    <property type="match status" value="1"/>
</dbReference>
<accession>A0A8K0D1S1</accession>
<reference evidence="9" key="1">
    <citation type="submission" date="2019-08" db="EMBL/GenBank/DDBJ databases">
        <title>The genome of the North American firefly Photinus pyralis.</title>
        <authorList>
            <consortium name="Photinus pyralis genome working group"/>
            <person name="Fallon T.R."/>
            <person name="Sander Lower S.E."/>
            <person name="Weng J.-K."/>
        </authorList>
    </citation>
    <scope>NUCLEOTIDE SEQUENCE</scope>
    <source>
        <strain evidence="9">TRF0915ILg1</strain>
        <tissue evidence="9">Whole body</tissue>
    </source>
</reference>
<proteinExistence type="inferred from homology"/>
<dbReference type="EMBL" id="VTPC01005844">
    <property type="protein sequence ID" value="KAF2895521.1"/>
    <property type="molecule type" value="Genomic_DNA"/>
</dbReference>
<dbReference type="InterPro" id="IPR017850">
    <property type="entry name" value="Alkaline_phosphatase_core_sf"/>
</dbReference>
<keyword evidence="10" id="KW-1185">Reference proteome</keyword>
<dbReference type="OrthoDB" id="10012954at2759"/>
<dbReference type="Pfam" id="PF16347">
    <property type="entry name" value="SGSH_C"/>
    <property type="match status" value="1"/>
</dbReference>
<dbReference type="FunFam" id="3.40.720.10:FF:000026">
    <property type="entry name" value="N-sulphoglucosamine sulphohydrolase"/>
    <property type="match status" value="1"/>
</dbReference>
<keyword evidence="5" id="KW-0325">Glycoprotein</keyword>
<gene>
    <name evidence="9" type="ORF">ILUMI_10650</name>
</gene>
<comment type="caution">
    <text evidence="9">The sequence shown here is derived from an EMBL/GenBank/DDBJ whole genome shotgun (WGS) entry which is preliminary data.</text>
</comment>
<evidence type="ECO:0000313" key="9">
    <source>
        <dbReference type="EMBL" id="KAF2895521.1"/>
    </source>
</evidence>
<name>A0A8K0D1S1_IGNLU</name>
<feature type="domain" description="N-sulphoglucosamine sulphohydrolase C-terminal" evidence="8">
    <location>
        <begin position="438"/>
        <end position="487"/>
    </location>
</feature>
<comment type="similarity">
    <text evidence="2">Belongs to the sulfatase family.</text>
</comment>
<dbReference type="InterPro" id="IPR000917">
    <property type="entry name" value="Sulfatase_N"/>
</dbReference>
<dbReference type="SUPFAM" id="SSF53649">
    <property type="entry name" value="Alkaline phosphatase-like"/>
    <property type="match status" value="1"/>
</dbReference>
<dbReference type="InterPro" id="IPR032506">
    <property type="entry name" value="SGSH_C"/>
</dbReference>
<dbReference type="Proteomes" id="UP000801492">
    <property type="component" value="Unassembled WGS sequence"/>
</dbReference>
<keyword evidence="3 6" id="KW-0732">Signal</keyword>
<evidence type="ECO:0000256" key="4">
    <source>
        <dbReference type="ARBA" id="ARBA00022801"/>
    </source>
</evidence>
<dbReference type="GO" id="GO:0016250">
    <property type="term" value="F:N-sulfoglucosamine sulfohydrolase activity"/>
    <property type="evidence" value="ECO:0007669"/>
    <property type="project" value="TreeGrafter"/>
</dbReference>
<evidence type="ECO:0008006" key="11">
    <source>
        <dbReference type="Google" id="ProtNLM"/>
    </source>
</evidence>
<feature type="domain" description="Sulfatase N-terminal" evidence="7">
    <location>
        <begin position="29"/>
        <end position="334"/>
    </location>
</feature>
<dbReference type="Gene3D" id="3.40.720.10">
    <property type="entry name" value="Alkaline Phosphatase, subunit A"/>
    <property type="match status" value="1"/>
</dbReference>
<keyword evidence="4" id="KW-0378">Hydrolase</keyword>
<dbReference type="InterPro" id="IPR024607">
    <property type="entry name" value="Sulfatase_CS"/>
</dbReference>
<feature type="chain" id="PRO_5035472596" description="N-sulfoglucosamine sulfohydrolase" evidence="6">
    <location>
        <begin position="21"/>
        <end position="521"/>
    </location>
</feature>
<evidence type="ECO:0000256" key="1">
    <source>
        <dbReference type="ARBA" id="ARBA00001913"/>
    </source>
</evidence>
<evidence type="ECO:0000259" key="7">
    <source>
        <dbReference type="Pfam" id="PF00884"/>
    </source>
</evidence>
<dbReference type="AlphaFoldDB" id="A0A8K0D1S1"/>
<evidence type="ECO:0000313" key="10">
    <source>
        <dbReference type="Proteomes" id="UP000801492"/>
    </source>
</evidence>